<dbReference type="AlphaFoldDB" id="A0AAJ0F2T0"/>
<evidence type="ECO:0000256" key="5">
    <source>
        <dbReference type="ARBA" id="ARBA00022842"/>
    </source>
</evidence>
<evidence type="ECO:0000256" key="6">
    <source>
        <dbReference type="ARBA" id="ARBA00023211"/>
    </source>
</evidence>
<evidence type="ECO:0000256" key="7">
    <source>
        <dbReference type="SAM" id="MobiDB-lite"/>
    </source>
</evidence>
<comment type="caution">
    <text evidence="9">The sequence shown here is derived from an EMBL/GenBank/DDBJ whole genome shotgun (WGS) entry which is preliminary data.</text>
</comment>
<dbReference type="PROSITE" id="PS51462">
    <property type="entry name" value="NUDIX"/>
    <property type="match status" value="1"/>
</dbReference>
<keyword evidence="6" id="KW-0464">Manganese</keyword>
<reference evidence="9" key="1">
    <citation type="submission" date="2023-06" db="EMBL/GenBank/DDBJ databases">
        <title>Genome-scale phylogeny and comparative genomics of the fungal order Sordariales.</title>
        <authorList>
            <consortium name="Lawrence Berkeley National Laboratory"/>
            <person name="Hensen N."/>
            <person name="Bonometti L."/>
            <person name="Westerberg I."/>
            <person name="Brannstrom I.O."/>
            <person name="Guillou S."/>
            <person name="Cros-Aarteil S."/>
            <person name="Calhoun S."/>
            <person name="Haridas S."/>
            <person name="Kuo A."/>
            <person name="Mondo S."/>
            <person name="Pangilinan J."/>
            <person name="Riley R."/>
            <person name="Labutti K."/>
            <person name="Andreopoulos B."/>
            <person name="Lipzen A."/>
            <person name="Chen C."/>
            <person name="Yanf M."/>
            <person name="Daum C."/>
            <person name="Ng V."/>
            <person name="Clum A."/>
            <person name="Steindorff A."/>
            <person name="Ohm R."/>
            <person name="Martin F."/>
            <person name="Silar P."/>
            <person name="Natvig D."/>
            <person name="Lalanne C."/>
            <person name="Gautier V."/>
            <person name="Ament-Velasquez S.L."/>
            <person name="Kruys A."/>
            <person name="Hutchinson M.I."/>
            <person name="Powell A.J."/>
            <person name="Barry K."/>
            <person name="Miller A.N."/>
            <person name="Grigoriev I.V."/>
            <person name="Debuchy R."/>
            <person name="Gladieux P."/>
            <person name="Thoren M.H."/>
            <person name="Johannesson H."/>
        </authorList>
    </citation>
    <scope>NUCLEOTIDE SEQUENCE</scope>
    <source>
        <strain evidence="9">PSN4</strain>
    </source>
</reference>
<keyword evidence="4 9" id="KW-0378">Hydrolase</keyword>
<dbReference type="PANTHER" id="PTHR12318">
    <property type="entry name" value="TESTOSTERONE-REGULATED PROTEIN RP2"/>
    <property type="match status" value="1"/>
</dbReference>
<sequence>MSTSPRRQSSSSPSLPPTQSPKGQQKKRTPVSVRPSASIVLVSPQNQVLLLHRVQTSSSFASAHVFPGGNLSGFHDGELVGGDVHVDSEAYRLAAVRETFEESGILLVKRRVDGGGEGEGGLVRVDEEAVERGRREVHANKVRFGEWVGSVGGVIDVDGLIPFTRWITPMGMPKRFSTQMYLYLLPLSTSTASEVVVHTPTHDGGVEHTAAKFDDAGEWLEKAQRGEIVLFPPQYYLLTLVAQFLSGAPAQSTDTHSREHYQAQRDALLQFLRTVPTTRTDSPSTGKQHPTANIPWAEKVMSPTSLFMRKDGRVVLGLDKPGPELKGSGRGGDWDRVVLVKFYKSGPSGVEVRWREDVLKEERDAKL</sequence>
<dbReference type="Gene3D" id="3.90.79.10">
    <property type="entry name" value="Nucleoside Triphosphate Pyrophosphohydrolase"/>
    <property type="match status" value="1"/>
</dbReference>
<proteinExistence type="predicted"/>
<evidence type="ECO:0000259" key="8">
    <source>
        <dbReference type="PROSITE" id="PS51462"/>
    </source>
</evidence>
<dbReference type="GO" id="GO:0016818">
    <property type="term" value="F:hydrolase activity, acting on acid anhydrides, in phosphorus-containing anhydrides"/>
    <property type="evidence" value="ECO:0007669"/>
    <property type="project" value="InterPro"/>
</dbReference>
<dbReference type="EMBL" id="MU839839">
    <property type="protein sequence ID" value="KAK1752696.1"/>
    <property type="molecule type" value="Genomic_DNA"/>
</dbReference>
<evidence type="ECO:0000313" key="10">
    <source>
        <dbReference type="Proteomes" id="UP001239445"/>
    </source>
</evidence>
<evidence type="ECO:0000256" key="3">
    <source>
        <dbReference type="ARBA" id="ARBA00022723"/>
    </source>
</evidence>
<dbReference type="GO" id="GO:0005739">
    <property type="term" value="C:mitochondrion"/>
    <property type="evidence" value="ECO:0007669"/>
    <property type="project" value="TreeGrafter"/>
</dbReference>
<organism evidence="9 10">
    <name type="scientific">Echria macrotheca</name>
    <dbReference type="NCBI Taxonomy" id="438768"/>
    <lineage>
        <taxon>Eukaryota</taxon>
        <taxon>Fungi</taxon>
        <taxon>Dikarya</taxon>
        <taxon>Ascomycota</taxon>
        <taxon>Pezizomycotina</taxon>
        <taxon>Sordariomycetes</taxon>
        <taxon>Sordariomycetidae</taxon>
        <taxon>Sordariales</taxon>
        <taxon>Schizotheciaceae</taxon>
        <taxon>Echria</taxon>
    </lineage>
</organism>
<feature type="compositionally biased region" description="Low complexity" evidence="7">
    <location>
        <begin position="1"/>
        <end position="13"/>
    </location>
</feature>
<dbReference type="InterPro" id="IPR015797">
    <property type="entry name" value="NUDIX_hydrolase-like_dom_sf"/>
</dbReference>
<keyword evidence="3" id="KW-0479">Metal-binding</keyword>
<feature type="region of interest" description="Disordered" evidence="7">
    <location>
        <begin position="1"/>
        <end position="33"/>
    </location>
</feature>
<accession>A0AAJ0F2T0</accession>
<dbReference type="InterPro" id="IPR039121">
    <property type="entry name" value="NUDT19"/>
</dbReference>
<dbReference type="CDD" id="cd18870">
    <property type="entry name" value="NUDIX_AcylCoAdiphos_Nudt19"/>
    <property type="match status" value="1"/>
</dbReference>
<gene>
    <name evidence="9" type="ORF">QBC47DRAFT_305471</name>
</gene>
<feature type="domain" description="Nudix hydrolase" evidence="8">
    <location>
        <begin position="32"/>
        <end position="236"/>
    </location>
</feature>
<dbReference type="PANTHER" id="PTHR12318:SF0">
    <property type="entry name" value="ACYL-COENZYME A DIPHOSPHATASE NUDT19"/>
    <property type="match status" value="1"/>
</dbReference>
<dbReference type="InterPro" id="IPR000086">
    <property type="entry name" value="NUDIX_hydrolase_dom"/>
</dbReference>
<evidence type="ECO:0000256" key="4">
    <source>
        <dbReference type="ARBA" id="ARBA00022801"/>
    </source>
</evidence>
<evidence type="ECO:0000256" key="1">
    <source>
        <dbReference type="ARBA" id="ARBA00001936"/>
    </source>
</evidence>
<protein>
    <submittedName>
        <fullName evidence="9">Nudix hydrolase 7</fullName>
    </submittedName>
</protein>
<dbReference type="SUPFAM" id="SSF55811">
    <property type="entry name" value="Nudix"/>
    <property type="match status" value="1"/>
</dbReference>
<evidence type="ECO:0000313" key="9">
    <source>
        <dbReference type="EMBL" id="KAK1752696.1"/>
    </source>
</evidence>
<comment type="cofactor">
    <cofactor evidence="1">
        <name>Mn(2+)</name>
        <dbReference type="ChEBI" id="CHEBI:29035"/>
    </cofactor>
</comment>
<keyword evidence="5" id="KW-0460">Magnesium</keyword>
<name>A0AAJ0F2T0_9PEZI</name>
<evidence type="ECO:0000256" key="2">
    <source>
        <dbReference type="ARBA" id="ARBA00001946"/>
    </source>
</evidence>
<dbReference type="GO" id="GO:0046872">
    <property type="term" value="F:metal ion binding"/>
    <property type="evidence" value="ECO:0007669"/>
    <property type="project" value="UniProtKB-KW"/>
</dbReference>
<keyword evidence="10" id="KW-1185">Reference proteome</keyword>
<comment type="cofactor">
    <cofactor evidence="2">
        <name>Mg(2+)</name>
        <dbReference type="ChEBI" id="CHEBI:18420"/>
    </cofactor>
</comment>
<dbReference type="Proteomes" id="UP001239445">
    <property type="component" value="Unassembled WGS sequence"/>
</dbReference>